<dbReference type="EMBL" id="CADCTC010000137">
    <property type="protein sequence ID" value="CAA9254532.1"/>
    <property type="molecule type" value="Genomic_DNA"/>
</dbReference>
<dbReference type="SUPFAM" id="SSF142823">
    <property type="entry name" value="ComB-like"/>
    <property type="match status" value="1"/>
</dbReference>
<reference evidence="2" key="1">
    <citation type="submission" date="2020-02" db="EMBL/GenBank/DDBJ databases">
        <authorList>
            <person name="Meier V. D."/>
        </authorList>
    </citation>
    <scope>NUCLEOTIDE SEQUENCE</scope>
    <source>
        <strain evidence="2">AVDCRST_MAG77</strain>
    </source>
</reference>
<accession>A0A6J4IMW2</accession>
<name>A0A6J4IMW2_9CHLR</name>
<dbReference type="Pfam" id="PF04029">
    <property type="entry name" value="2-ph_phosp"/>
    <property type="match status" value="1"/>
</dbReference>
<dbReference type="GO" id="GO:0050532">
    <property type="term" value="F:2-phosphosulfolactate phosphatase activity"/>
    <property type="evidence" value="ECO:0007669"/>
    <property type="project" value="InterPro"/>
</dbReference>
<sequence>MISQALRDSPNAELDDPAEAARRLYQSFGNPVEAVQAAGNARRLRELGLGDDVLFCAQLDVTTVVPEVARASQAPPWPLHVTRA</sequence>
<dbReference type="InterPro" id="IPR036702">
    <property type="entry name" value="ComB-like_sf"/>
</dbReference>
<dbReference type="Gene3D" id="3.90.1560.10">
    <property type="entry name" value="ComB-like"/>
    <property type="match status" value="1"/>
</dbReference>
<dbReference type="InterPro" id="IPR005238">
    <property type="entry name" value="ComB-like"/>
</dbReference>
<dbReference type="GO" id="GO:0000287">
    <property type="term" value="F:magnesium ion binding"/>
    <property type="evidence" value="ECO:0007669"/>
    <property type="project" value="InterPro"/>
</dbReference>
<gene>
    <name evidence="2" type="ORF">AVDCRST_MAG77-2368</name>
</gene>
<protein>
    <recommendedName>
        <fullName evidence="1">Probable 2-phosphosulfolactate phosphatase</fullName>
    </recommendedName>
</protein>
<organism evidence="2">
    <name type="scientific">uncultured Chloroflexota bacterium</name>
    <dbReference type="NCBI Taxonomy" id="166587"/>
    <lineage>
        <taxon>Bacteria</taxon>
        <taxon>Bacillati</taxon>
        <taxon>Chloroflexota</taxon>
        <taxon>environmental samples</taxon>
    </lineage>
</organism>
<evidence type="ECO:0000313" key="2">
    <source>
        <dbReference type="EMBL" id="CAA9254532.1"/>
    </source>
</evidence>
<evidence type="ECO:0000256" key="1">
    <source>
        <dbReference type="ARBA" id="ARBA00021948"/>
    </source>
</evidence>
<dbReference type="AlphaFoldDB" id="A0A6J4IMW2"/>
<proteinExistence type="predicted"/>